<feature type="region of interest" description="Disordered" evidence="2">
    <location>
        <begin position="237"/>
        <end position="269"/>
    </location>
</feature>
<accession>Q22YV9</accession>
<feature type="compositionally biased region" description="Polar residues" evidence="2">
    <location>
        <begin position="237"/>
        <end position="249"/>
    </location>
</feature>
<dbReference type="KEGG" id="tet:TTHERM_00122110"/>
<evidence type="ECO:0000313" key="5">
    <source>
        <dbReference type="Proteomes" id="UP000009168"/>
    </source>
</evidence>
<dbReference type="RefSeq" id="XP_001010807.2">
    <property type="nucleotide sequence ID" value="XM_001010807.2"/>
</dbReference>
<dbReference type="InterPro" id="IPR010926">
    <property type="entry name" value="Myosin_TH1"/>
</dbReference>
<evidence type="ECO:0000313" key="4">
    <source>
        <dbReference type="EMBL" id="EAR90562.2"/>
    </source>
</evidence>
<dbReference type="GO" id="GO:0016459">
    <property type="term" value="C:myosin complex"/>
    <property type="evidence" value="ECO:0007669"/>
    <property type="project" value="InterPro"/>
</dbReference>
<feature type="domain" description="TH1" evidence="3">
    <location>
        <begin position="487"/>
        <end position="677"/>
    </location>
</feature>
<dbReference type="HOGENOM" id="CLU_404157_0_0_1"/>
<evidence type="ECO:0000256" key="2">
    <source>
        <dbReference type="SAM" id="MobiDB-lite"/>
    </source>
</evidence>
<dbReference type="PROSITE" id="PS51757">
    <property type="entry name" value="TH1"/>
    <property type="match status" value="1"/>
</dbReference>
<keyword evidence="1" id="KW-0175">Coiled coil</keyword>
<protein>
    <recommendedName>
        <fullName evidence="3">TH1 domain-containing protein</fullName>
    </recommendedName>
</protein>
<dbReference type="Pfam" id="PF06017">
    <property type="entry name" value="Myosin_TH1"/>
    <property type="match status" value="1"/>
</dbReference>
<dbReference type="GO" id="GO:0003774">
    <property type="term" value="F:cytoskeletal motor activity"/>
    <property type="evidence" value="ECO:0007669"/>
    <property type="project" value="InterPro"/>
</dbReference>
<name>Q22YV9_TETTS</name>
<organism evidence="4 5">
    <name type="scientific">Tetrahymena thermophila (strain SB210)</name>
    <dbReference type="NCBI Taxonomy" id="312017"/>
    <lineage>
        <taxon>Eukaryota</taxon>
        <taxon>Sar</taxon>
        <taxon>Alveolata</taxon>
        <taxon>Ciliophora</taxon>
        <taxon>Intramacronucleata</taxon>
        <taxon>Oligohymenophorea</taxon>
        <taxon>Hymenostomatida</taxon>
        <taxon>Tetrahymenina</taxon>
        <taxon>Tetrahymenidae</taxon>
        <taxon>Tetrahymena</taxon>
    </lineage>
</organism>
<dbReference type="GeneID" id="7845753"/>
<evidence type="ECO:0000256" key="1">
    <source>
        <dbReference type="SAM" id="Coils"/>
    </source>
</evidence>
<feature type="compositionally biased region" description="Polar residues" evidence="2">
    <location>
        <begin position="258"/>
        <end position="267"/>
    </location>
</feature>
<dbReference type="InParanoid" id="Q22YV9"/>
<sequence>MGQSITLNKSAILYEIAQSVIKRKFLRNFDNKQDEYLEVRTDSNKEYFILENKKLQQQVKQKSDEIETLKNELKKYSSSPVQFQNQACEFTSKYIQNINEIIDSYQDKLLNLLIDEQNTPKNLLNNGKISFSVNQIFQDGQCLDIFKQFFKQEVGNLFSNMKTAIESMLNNKQKILPSIQDYSDHYYQFICETNDAFKDNSMQSSDEIAIEQENQLNSYHVRESNKFNYLKQVLDQEGNSPSNQQTQNLSKHKKKQSINKIRSSSQKLEAHKTAFEQDLIQKLNKCKDSFEIKLKSQTRLQFGNNHSKEANQIDNLFLEDFESSSYSDYKDQEDKDFDSETSISIPKKMNPKNSIQNQSAINSREESDFQEIQKLNKIRKCSFEKSFITSNPQNSQDNQKFKQFKNEDEQHKYFKTEKFFQEKQREQIMCSKKKIKHLHHKTSNHIVSRCASKKFSIVSQKSIFYQENQQKINSQTNLKPKELSSVDKNYSHSSTQLTNMDFCQAKDNRELLKIIHPIDENHFFSDKVVKYSRQKKSEKKIIVLNSKHFYVLSQDPLEKHKQFQIEDISKIIICPNNKQLCSIQIKKQFQLIIEVPHVRFFIKYILNHFKNVLKKNPPEIKIQKITMIFANNCHQNNISGQNLVEEQTTKSQFNANQSDQKNQSKVESDQLSQNLQTKNCLKAFILKNSNNLLEQIQDENWVEGFLIQEKDKIFSSEDEQIFEIENKLEVQAEANCFMPNQKIFKFSDQESNNYHLKLKQDFDIPLLIKSIKGGYKQYLYYNNRLNS</sequence>
<reference evidence="5" key="1">
    <citation type="journal article" date="2006" name="PLoS Biol.">
        <title>Macronuclear genome sequence of the ciliate Tetrahymena thermophila, a model eukaryote.</title>
        <authorList>
            <person name="Eisen J.A."/>
            <person name="Coyne R.S."/>
            <person name="Wu M."/>
            <person name="Wu D."/>
            <person name="Thiagarajan M."/>
            <person name="Wortman J.R."/>
            <person name="Badger J.H."/>
            <person name="Ren Q."/>
            <person name="Amedeo P."/>
            <person name="Jones K.M."/>
            <person name="Tallon L.J."/>
            <person name="Delcher A.L."/>
            <person name="Salzberg S.L."/>
            <person name="Silva J.C."/>
            <person name="Haas B.J."/>
            <person name="Majoros W.H."/>
            <person name="Farzad M."/>
            <person name="Carlton J.M."/>
            <person name="Smith R.K. Jr."/>
            <person name="Garg J."/>
            <person name="Pearlman R.E."/>
            <person name="Karrer K.M."/>
            <person name="Sun L."/>
            <person name="Manning G."/>
            <person name="Elde N.C."/>
            <person name="Turkewitz A.P."/>
            <person name="Asai D.J."/>
            <person name="Wilkes D.E."/>
            <person name="Wang Y."/>
            <person name="Cai H."/>
            <person name="Collins K."/>
            <person name="Stewart B.A."/>
            <person name="Lee S.R."/>
            <person name="Wilamowska K."/>
            <person name="Weinberg Z."/>
            <person name="Ruzzo W.L."/>
            <person name="Wloga D."/>
            <person name="Gaertig J."/>
            <person name="Frankel J."/>
            <person name="Tsao C.-C."/>
            <person name="Gorovsky M.A."/>
            <person name="Keeling P.J."/>
            <person name="Waller R.F."/>
            <person name="Patron N.J."/>
            <person name="Cherry J.M."/>
            <person name="Stover N.A."/>
            <person name="Krieger C.J."/>
            <person name="del Toro C."/>
            <person name="Ryder H.F."/>
            <person name="Williamson S.C."/>
            <person name="Barbeau R.A."/>
            <person name="Hamilton E.P."/>
            <person name="Orias E."/>
        </authorList>
    </citation>
    <scope>NUCLEOTIDE SEQUENCE [LARGE SCALE GENOMIC DNA]</scope>
    <source>
        <strain evidence="5">SB210</strain>
    </source>
</reference>
<feature type="coiled-coil region" evidence="1">
    <location>
        <begin position="52"/>
        <end position="79"/>
    </location>
</feature>
<keyword evidence="5" id="KW-1185">Reference proteome</keyword>
<proteinExistence type="predicted"/>
<dbReference type="AlphaFoldDB" id="Q22YV9"/>
<gene>
    <name evidence="4" type="ORF">TTHERM_00122110</name>
</gene>
<dbReference type="EMBL" id="GG662798">
    <property type="protein sequence ID" value="EAR90562.2"/>
    <property type="molecule type" value="Genomic_DNA"/>
</dbReference>
<evidence type="ECO:0000259" key="3">
    <source>
        <dbReference type="PROSITE" id="PS51757"/>
    </source>
</evidence>
<dbReference type="Proteomes" id="UP000009168">
    <property type="component" value="Unassembled WGS sequence"/>
</dbReference>